<dbReference type="GO" id="GO:0018279">
    <property type="term" value="P:protein N-linked glycosylation via asparagine"/>
    <property type="evidence" value="ECO:0007669"/>
    <property type="project" value="TreeGrafter"/>
</dbReference>
<evidence type="ECO:0000256" key="7">
    <source>
        <dbReference type="ARBA" id="ARBA00022824"/>
    </source>
</evidence>
<evidence type="ECO:0000256" key="5">
    <source>
        <dbReference type="ARBA" id="ARBA00022679"/>
    </source>
</evidence>
<feature type="region of interest" description="Disordered" evidence="9">
    <location>
        <begin position="256"/>
        <end position="277"/>
    </location>
</feature>
<reference evidence="16" key="1">
    <citation type="submission" date="2014-02" db="EMBL/GenBank/DDBJ databases">
        <authorList>
            <person name="Genoscope - CEA"/>
        </authorList>
    </citation>
    <scope>NUCLEOTIDE SEQUENCE</scope>
    <source>
        <strain evidence="16">LS3</strain>
    </source>
</reference>
<evidence type="ECO:0000256" key="1">
    <source>
        <dbReference type="ARBA" id="ARBA00001913"/>
    </source>
</evidence>
<evidence type="ECO:0000256" key="3">
    <source>
        <dbReference type="ARBA" id="ARBA00004922"/>
    </source>
</evidence>
<dbReference type="PANTHER" id="PTHR11226:SF0">
    <property type="entry name" value="UDP-GLUCOSE:GLYCOPROTEIN GLUCOSYLTRANSFERASE"/>
    <property type="match status" value="1"/>
</dbReference>
<dbReference type="Pfam" id="PF06427">
    <property type="entry name" value="UDP-g_GGTase"/>
    <property type="match status" value="1"/>
</dbReference>
<feature type="region of interest" description="Disordered" evidence="9">
    <location>
        <begin position="1457"/>
        <end position="1484"/>
    </location>
</feature>
<evidence type="ECO:0000259" key="15">
    <source>
        <dbReference type="Pfam" id="PF18404"/>
    </source>
</evidence>
<dbReference type="InterPro" id="IPR040525">
    <property type="entry name" value="UGGT_TRXL_4"/>
</dbReference>
<feature type="chain" id="PRO_5001588141" evidence="10">
    <location>
        <begin position="21"/>
        <end position="1484"/>
    </location>
</feature>
<evidence type="ECO:0000256" key="6">
    <source>
        <dbReference type="ARBA" id="ARBA00022729"/>
    </source>
</evidence>
<evidence type="ECO:0000256" key="9">
    <source>
        <dbReference type="SAM" id="MobiDB-lite"/>
    </source>
</evidence>
<dbReference type="InterPro" id="IPR040693">
    <property type="entry name" value="UGGT_TRXL_1"/>
</dbReference>
<accession>A0A060TAK0</accession>
<evidence type="ECO:0000256" key="10">
    <source>
        <dbReference type="SAM" id="SignalP"/>
    </source>
</evidence>
<gene>
    <name evidence="16" type="ORF">GNLVRS02_ARAD1D20196g</name>
</gene>
<feature type="compositionally biased region" description="Polar residues" evidence="9">
    <location>
        <begin position="268"/>
        <end position="277"/>
    </location>
</feature>
<dbReference type="GO" id="GO:0036503">
    <property type="term" value="P:ERAD pathway"/>
    <property type="evidence" value="ECO:0007669"/>
    <property type="project" value="TreeGrafter"/>
</dbReference>
<dbReference type="SUPFAM" id="SSF53448">
    <property type="entry name" value="Nucleotide-diphospho-sugar transferases"/>
    <property type="match status" value="1"/>
</dbReference>
<dbReference type="GO" id="GO:0051082">
    <property type="term" value="F:unfolded protein binding"/>
    <property type="evidence" value="ECO:0007669"/>
    <property type="project" value="TreeGrafter"/>
</dbReference>
<dbReference type="PANTHER" id="PTHR11226">
    <property type="entry name" value="UDP-GLUCOSE GLYCOPROTEIN:GLUCOSYLTRANSFERASE"/>
    <property type="match status" value="1"/>
</dbReference>
<evidence type="ECO:0000259" key="12">
    <source>
        <dbReference type="Pfam" id="PF18401"/>
    </source>
</evidence>
<reference evidence="16" key="2">
    <citation type="submission" date="2014-06" db="EMBL/GenBank/DDBJ databases">
        <title>The complete genome of Blastobotrys (Arxula) adeninivorans LS3 - a yeast of biotechnological interest.</title>
        <authorList>
            <person name="Kunze G."/>
            <person name="Gaillardin C."/>
            <person name="Czernicka M."/>
            <person name="Durrens P."/>
            <person name="Martin T."/>
            <person name="Boer E."/>
            <person name="Gabaldon T."/>
            <person name="Cruz J."/>
            <person name="Talla E."/>
            <person name="Marck C."/>
            <person name="Goffeau A."/>
            <person name="Barbe V."/>
            <person name="Baret P."/>
            <person name="Baronian K."/>
            <person name="Beier S."/>
            <person name="Bleykasten C."/>
            <person name="Bode R."/>
            <person name="Casaregola S."/>
            <person name="Despons L."/>
            <person name="Fairhead C."/>
            <person name="Giersberg M."/>
            <person name="Gierski P."/>
            <person name="Hahnel U."/>
            <person name="Hartmann A."/>
            <person name="Jankowska D."/>
            <person name="Jubin C."/>
            <person name="Jung P."/>
            <person name="Lafontaine I."/>
            <person name="Leh-Louis V."/>
            <person name="Lemaire M."/>
            <person name="Marcet-Houben M."/>
            <person name="Mascher M."/>
            <person name="Morel G."/>
            <person name="Richard G.-F."/>
            <person name="Riechen J."/>
            <person name="Sacerdot C."/>
            <person name="Sarkar A."/>
            <person name="Savel G."/>
            <person name="Schacherer J."/>
            <person name="Sherman D."/>
            <person name="Straub M.-L."/>
            <person name="Stein N."/>
            <person name="Thierry A."/>
            <person name="Trautwein-Schult A."/>
            <person name="Westhof E."/>
            <person name="Worch S."/>
            <person name="Dujon B."/>
            <person name="Souciet J.-L."/>
            <person name="Wincker P."/>
            <person name="Scholz U."/>
            <person name="Neuveglise N."/>
        </authorList>
    </citation>
    <scope>NUCLEOTIDE SEQUENCE</scope>
    <source>
        <strain evidence="16">LS3</strain>
    </source>
</reference>
<feature type="domain" description="UGGT thioredoxin-like" evidence="12">
    <location>
        <begin position="274"/>
        <end position="398"/>
    </location>
</feature>
<dbReference type="InterPro" id="IPR040692">
    <property type="entry name" value="UGGT_TRXL_3"/>
</dbReference>
<evidence type="ECO:0000256" key="4">
    <source>
        <dbReference type="ARBA" id="ARBA00006351"/>
    </source>
</evidence>
<feature type="domain" description="UGGT thioredoxin-like" evidence="13">
    <location>
        <begin position="406"/>
        <end position="626"/>
    </location>
</feature>
<feature type="domain" description="Glucosyltransferase 24 catalytic" evidence="15">
    <location>
        <begin position="1184"/>
        <end position="1451"/>
    </location>
</feature>
<keyword evidence="5" id="KW-0808">Transferase</keyword>
<protein>
    <submittedName>
        <fullName evidence="16">ARAD1D20196p</fullName>
    </submittedName>
</protein>
<keyword evidence="7" id="KW-0256">Endoplasmic reticulum</keyword>
<dbReference type="PhylomeDB" id="A0A060TAK0"/>
<evidence type="ECO:0000259" key="11">
    <source>
        <dbReference type="Pfam" id="PF18400"/>
    </source>
</evidence>
<dbReference type="FunFam" id="3.90.550.10:FF:000065">
    <property type="entry name" value="UDP-glucose:glycoprotein glucosyltransferase, putative"/>
    <property type="match status" value="1"/>
</dbReference>
<dbReference type="InterPro" id="IPR040497">
    <property type="entry name" value="Glyco_transf_24"/>
</dbReference>
<proteinExistence type="inferred from homology"/>
<dbReference type="CDD" id="cd06432">
    <property type="entry name" value="GT8_HUGT1_C_like"/>
    <property type="match status" value="1"/>
</dbReference>
<keyword evidence="8" id="KW-0325">Glycoprotein</keyword>
<dbReference type="EMBL" id="HG937694">
    <property type="protein sequence ID" value="CDP37819.1"/>
    <property type="molecule type" value="Genomic_DNA"/>
</dbReference>
<feature type="signal peptide" evidence="10">
    <location>
        <begin position="1"/>
        <end position="20"/>
    </location>
</feature>
<evidence type="ECO:0000259" key="14">
    <source>
        <dbReference type="Pfam" id="PF18403"/>
    </source>
</evidence>
<dbReference type="GO" id="GO:0005788">
    <property type="term" value="C:endoplasmic reticulum lumen"/>
    <property type="evidence" value="ECO:0007669"/>
    <property type="project" value="UniProtKB-SubCell"/>
</dbReference>
<evidence type="ECO:0000313" key="16">
    <source>
        <dbReference type="EMBL" id="CDP37819.1"/>
    </source>
</evidence>
<sequence length="1484" mass="166620">MLLCKTFLGLGLAFLQGALGAQLSVDLEASWVQLPYELEIIEAIAHENSTAYFPMVSALIGIEEMKPGISDEGLHKALLDHALEMGFISPAGASYVNTSVALHRHSALIESNFQYYESSIVPRMVKEKVDNKNCQNALDYNGQLTCDPGAVFALKTTEDNQAKSDTSKEQLLPTDRILGSNPKAPLAVLYADVTSDSFPKFHAHLASSAVSGKIRYILRYKSQANSAKLPRQSLAGYGIELNLKRTDYLVIDDRMSKGKDKKSDEGQTEPSQAGSVSKSRLAKLGLRAVDYILKSSNPFETLRNVSLRFPDYATEVAENDPSPKIKSEIKSNQKRGILNSGQNALLINGAHAFIGEDNVFDLLDVIDQERATVNSFAPYNIDNATAVELISKNILAETVGDYVSRYDYRTESLIWLNDIEADRQYSDLPSDLNVLLEDADERSPNPVRHNIDSVVIAADLSVPDHQQLISHMFGLLNSGLPIQVGVIPLATSREGAEIAKRLLYLHFNADHGRALNFLAGVLSGYDYEEVLENVLPDAAGVEGLFEDIELPREWARRFDVQGTAPVMFANGIMLRSIQRWMQEASVIFLQDRKIVRSWVSDGTVSEEESVRDQLIAGSPDRRNAFVTPSNPFAVKYVDIGKITETISAVDSDLSSHIPQLTVTSDKNTHYSTYWIVGDFADEKPLQQLIEAVKFLQKKDGQENIRVKIIPVVESLPRADSATDKRRLVASSVASRTNLSLNDYLSQLKVVHEHYYVQKESDESKERLIDAVGIFDQNLEGLVKQRDLSEAVLYALSLQGVVDTPVLLASGRVISVKKRTLDVSDLIELQRMERKVRVGPIIDEFDKAAKNIRKAGSDQRFGIYDGIVSRYTRTFYFDEGEGFYVSQGPKRISTDELESKVTTIKLGDHENAELLVTAVIDPLSEQGQRYVEYVDLISRLPGVHINVHLNPALELKEMPLKRYYKAALPSRPLFSGNGKRLTEKVGIDGLSQSTLFTMGVHAPSAWVVMPFKCVYDLDNIILENVEEDTLSATYQLENILIEGHARDLTTNGPPRGLAVELGTDRTGKLTDTIVMANLGYLQFQANPGAWRLSIKEGRSSEVFDLTSIGASGFEGLGRTQDMIFVSKLTGTTVYPRFKRKAGMEDADVLDSEEGILRSDLLKGGWNKLKSIGKKVKGDGEKHAEVNIFSVASGHLYERFLSIMTASVMRHSKSTVKFWIIENFLSPSFKEFLPHLAEQLGFQYELVTYKWPHWLRGQTEKQRTIWGYKILFLDVLFPQSLDKVIFVDADQIVRTDFKELIDMDLHGAPYGFTPMCDSRTEIEGFRFWKQGFWKEFLGPKYKYHISALYVVDLDRFRRLAAGDRLRQHYQQLSADPNSLSNLDQDLPNHLQKQLPIFSLPQDWLWCETWCSDESLLTAKTIDLCNNPMTKEPKLDRAKRQVPEWIEYDNQIADLVKQFESSRADQADEPEEVEIEDDGVELDHDEL</sequence>
<dbReference type="Pfam" id="PF18400">
    <property type="entry name" value="Thioredoxin_12"/>
    <property type="match status" value="1"/>
</dbReference>
<dbReference type="UniPathway" id="UPA00378"/>
<dbReference type="GO" id="GO:0003980">
    <property type="term" value="F:UDP-glucose:glycoprotein glucosyltransferase activity"/>
    <property type="evidence" value="ECO:0007669"/>
    <property type="project" value="InterPro"/>
</dbReference>
<feature type="domain" description="UGGT thioredoxin-like" evidence="11">
    <location>
        <begin position="35"/>
        <end position="226"/>
    </location>
</feature>
<comment type="cofactor">
    <cofactor evidence="1">
        <name>Ca(2+)</name>
        <dbReference type="ChEBI" id="CHEBI:29108"/>
    </cofactor>
</comment>
<dbReference type="Pfam" id="PF18401">
    <property type="entry name" value="Thioredoxin_13"/>
    <property type="match status" value="1"/>
</dbReference>
<keyword evidence="6 10" id="KW-0732">Signal</keyword>
<name>A0A060TAK0_BLAAD</name>
<feature type="compositionally biased region" description="Acidic residues" evidence="9">
    <location>
        <begin position="1464"/>
        <end position="1484"/>
    </location>
</feature>
<dbReference type="InterPro" id="IPR009448">
    <property type="entry name" value="UDP-g_GGtrans"/>
</dbReference>
<evidence type="ECO:0000256" key="2">
    <source>
        <dbReference type="ARBA" id="ARBA00004319"/>
    </source>
</evidence>
<organism evidence="16">
    <name type="scientific">Blastobotrys adeninivorans</name>
    <name type="common">Yeast</name>
    <name type="synonym">Arxula adeninivorans</name>
    <dbReference type="NCBI Taxonomy" id="409370"/>
    <lineage>
        <taxon>Eukaryota</taxon>
        <taxon>Fungi</taxon>
        <taxon>Dikarya</taxon>
        <taxon>Ascomycota</taxon>
        <taxon>Saccharomycotina</taxon>
        <taxon>Dipodascomycetes</taxon>
        <taxon>Dipodascales</taxon>
        <taxon>Trichomonascaceae</taxon>
        <taxon>Blastobotrys</taxon>
    </lineage>
</organism>
<evidence type="ECO:0000256" key="8">
    <source>
        <dbReference type="ARBA" id="ARBA00023180"/>
    </source>
</evidence>
<dbReference type="Pfam" id="PF18403">
    <property type="entry name" value="Thioredoxin_15"/>
    <property type="match status" value="1"/>
</dbReference>
<comment type="similarity">
    <text evidence="4">Belongs to the glycosyltransferase 8 family.</text>
</comment>
<dbReference type="InterPro" id="IPR040694">
    <property type="entry name" value="UGGT_TRXL_2"/>
</dbReference>
<evidence type="ECO:0000259" key="13">
    <source>
        <dbReference type="Pfam" id="PF18402"/>
    </source>
</evidence>
<dbReference type="Gene3D" id="3.90.550.10">
    <property type="entry name" value="Spore Coat Polysaccharide Biosynthesis Protein SpsA, Chain A"/>
    <property type="match status" value="1"/>
</dbReference>
<comment type="pathway">
    <text evidence="3">Protein modification; protein glycosylation.</text>
</comment>
<comment type="subcellular location">
    <subcellularLocation>
        <location evidence="2">Endoplasmic reticulum lumen</location>
    </subcellularLocation>
</comment>
<dbReference type="InterPro" id="IPR029044">
    <property type="entry name" value="Nucleotide-diphossugar_trans"/>
</dbReference>
<dbReference type="Pfam" id="PF18404">
    <property type="entry name" value="Glyco_transf_24"/>
    <property type="match status" value="1"/>
</dbReference>
<dbReference type="Pfam" id="PF18402">
    <property type="entry name" value="Thioredoxin_14"/>
    <property type="match status" value="1"/>
</dbReference>
<feature type="domain" description="UDP-glucose:glycoprotein glucosyltransferase thioredoxin-like" evidence="14">
    <location>
        <begin position="647"/>
        <end position="846"/>
    </location>
</feature>
<feature type="compositionally biased region" description="Basic and acidic residues" evidence="9">
    <location>
        <begin position="256"/>
        <end position="265"/>
    </location>
</feature>